<dbReference type="Proteomes" id="UP000835052">
    <property type="component" value="Unassembled WGS sequence"/>
</dbReference>
<keyword evidence="2" id="KW-1185">Reference proteome</keyword>
<dbReference type="AlphaFoldDB" id="A0A8S1HKA5"/>
<comment type="caution">
    <text evidence="1">The sequence shown here is derived from an EMBL/GenBank/DDBJ whole genome shotgun (WGS) entry which is preliminary data.</text>
</comment>
<organism evidence="1 2">
    <name type="scientific">Caenorhabditis auriculariae</name>
    <dbReference type="NCBI Taxonomy" id="2777116"/>
    <lineage>
        <taxon>Eukaryota</taxon>
        <taxon>Metazoa</taxon>
        <taxon>Ecdysozoa</taxon>
        <taxon>Nematoda</taxon>
        <taxon>Chromadorea</taxon>
        <taxon>Rhabditida</taxon>
        <taxon>Rhabditina</taxon>
        <taxon>Rhabditomorpha</taxon>
        <taxon>Rhabditoidea</taxon>
        <taxon>Rhabditidae</taxon>
        <taxon>Peloderinae</taxon>
        <taxon>Caenorhabditis</taxon>
    </lineage>
</organism>
<gene>
    <name evidence="1" type="ORF">CAUJ_LOCUS12348</name>
</gene>
<name>A0A8S1HKA5_9PELO</name>
<proteinExistence type="predicted"/>
<sequence length="189" mass="21248">MATSAVVLTGLNNNRAFLVVLTKPYRTHSELTSTLKSNNIELSIGRMYEAKIKNGRIETLVKSLPSAFTARGRTFEAEATMENGRVLTLTTPQVEISDPTDIYLDSPPTFTVQFSVKNEKEKNFLTTFVADKRTNAAILNTTVPQASNQISFEEARRHFQTLDKNPNMRDFLIIEMGIGAYKAMENFFN</sequence>
<accession>A0A8S1HKA5</accession>
<protein>
    <submittedName>
        <fullName evidence="1">Uncharacterized protein</fullName>
    </submittedName>
</protein>
<dbReference type="EMBL" id="CAJGYM010000072">
    <property type="protein sequence ID" value="CAD6196434.1"/>
    <property type="molecule type" value="Genomic_DNA"/>
</dbReference>
<reference evidence="1" key="1">
    <citation type="submission" date="2020-10" db="EMBL/GenBank/DDBJ databases">
        <authorList>
            <person name="Kikuchi T."/>
        </authorList>
    </citation>
    <scope>NUCLEOTIDE SEQUENCE</scope>
    <source>
        <strain evidence="1">NKZ352</strain>
    </source>
</reference>
<evidence type="ECO:0000313" key="2">
    <source>
        <dbReference type="Proteomes" id="UP000835052"/>
    </source>
</evidence>
<evidence type="ECO:0000313" key="1">
    <source>
        <dbReference type="EMBL" id="CAD6196434.1"/>
    </source>
</evidence>